<comment type="caution">
    <text evidence="1">The sequence shown here is derived from an EMBL/GenBank/DDBJ whole genome shotgun (WGS) entry which is preliminary data.</text>
</comment>
<reference evidence="1 2" key="1">
    <citation type="submission" date="2015-01" db="EMBL/GenBank/DDBJ databases">
        <title>Genome Assembly of Bacillus badius MTCC 1458.</title>
        <authorList>
            <person name="Verma A."/>
            <person name="Khatri I."/>
            <person name="Mual P."/>
            <person name="Subramanian S."/>
            <person name="Krishnamurthi S."/>
        </authorList>
    </citation>
    <scope>NUCLEOTIDE SEQUENCE [LARGE SCALE GENOMIC DNA]</scope>
    <source>
        <strain evidence="1 2">MTCC 1458</strain>
    </source>
</reference>
<protein>
    <submittedName>
        <fullName evidence="1">Uncharacterized protein</fullName>
    </submittedName>
</protein>
<keyword evidence="2" id="KW-1185">Reference proteome</keyword>
<dbReference type="RefSeq" id="WP_169799367.1">
    <property type="nucleotide sequence ID" value="NZ_JARTHD010000044.1"/>
</dbReference>
<evidence type="ECO:0000313" key="1">
    <source>
        <dbReference type="EMBL" id="KIL80074.1"/>
    </source>
</evidence>
<name>A0ABR5AZB7_BACBA</name>
<proteinExistence type="predicted"/>
<sequence length="45" mass="5043">MGTIVGIALILIVFFASSLIEKHLKAIKDQDDTMIKLLDEINRKS</sequence>
<dbReference type="EMBL" id="JXLP01000002">
    <property type="protein sequence ID" value="KIL80074.1"/>
    <property type="molecule type" value="Genomic_DNA"/>
</dbReference>
<dbReference type="Proteomes" id="UP000031982">
    <property type="component" value="Unassembled WGS sequence"/>
</dbReference>
<accession>A0ABR5AZB7</accession>
<gene>
    <name evidence="1" type="ORF">SD77_2528</name>
</gene>
<organism evidence="1 2">
    <name type="scientific">Bacillus badius</name>
    <dbReference type="NCBI Taxonomy" id="1455"/>
    <lineage>
        <taxon>Bacteria</taxon>
        <taxon>Bacillati</taxon>
        <taxon>Bacillota</taxon>
        <taxon>Bacilli</taxon>
        <taxon>Bacillales</taxon>
        <taxon>Bacillaceae</taxon>
        <taxon>Pseudobacillus</taxon>
    </lineage>
</organism>
<evidence type="ECO:0000313" key="2">
    <source>
        <dbReference type="Proteomes" id="UP000031982"/>
    </source>
</evidence>